<dbReference type="Pfam" id="PF01409">
    <property type="entry name" value="tRNA-synt_2d"/>
    <property type="match status" value="1"/>
</dbReference>
<dbReference type="PROSITE" id="PS50862">
    <property type="entry name" value="AA_TRNA_LIGASE_II"/>
    <property type="match status" value="1"/>
</dbReference>
<accession>A0A9D4PD98</accession>
<keyword evidence="6" id="KW-0436">Ligase</keyword>
<gene>
    <name evidence="15" type="ORF">HPB52_008404</name>
</gene>
<dbReference type="EMBL" id="JABSTV010001255">
    <property type="protein sequence ID" value="KAH7935470.1"/>
    <property type="molecule type" value="Genomic_DNA"/>
</dbReference>
<dbReference type="CDD" id="cd00496">
    <property type="entry name" value="PheRS_alpha_core"/>
    <property type="match status" value="1"/>
</dbReference>
<reference evidence="15" key="2">
    <citation type="submission" date="2021-09" db="EMBL/GenBank/DDBJ databases">
        <authorList>
            <person name="Jia N."/>
            <person name="Wang J."/>
            <person name="Shi W."/>
            <person name="Du L."/>
            <person name="Sun Y."/>
            <person name="Zhan W."/>
            <person name="Jiang J."/>
            <person name="Wang Q."/>
            <person name="Zhang B."/>
            <person name="Ji P."/>
            <person name="Sakyi L.B."/>
            <person name="Cui X."/>
            <person name="Yuan T."/>
            <person name="Jiang B."/>
            <person name="Yang W."/>
            <person name="Lam T.T.-Y."/>
            <person name="Chang Q."/>
            <person name="Ding S."/>
            <person name="Wang X."/>
            <person name="Zhu J."/>
            <person name="Ruan X."/>
            <person name="Zhao L."/>
            <person name="Wei J."/>
            <person name="Que T."/>
            <person name="Du C."/>
            <person name="Cheng J."/>
            <person name="Dai P."/>
            <person name="Han X."/>
            <person name="Huang E."/>
            <person name="Gao Y."/>
            <person name="Liu J."/>
            <person name="Shao H."/>
            <person name="Ye R."/>
            <person name="Li L."/>
            <person name="Wei W."/>
            <person name="Wang X."/>
            <person name="Wang C."/>
            <person name="Huo Q."/>
            <person name="Li W."/>
            <person name="Guo W."/>
            <person name="Chen H."/>
            <person name="Chen S."/>
            <person name="Zhou L."/>
            <person name="Zhou L."/>
            <person name="Ni X."/>
            <person name="Tian J."/>
            <person name="Zhou Y."/>
            <person name="Sheng Y."/>
            <person name="Liu T."/>
            <person name="Pan Y."/>
            <person name="Xia L."/>
            <person name="Li J."/>
            <person name="Zhao F."/>
            <person name="Cao W."/>
        </authorList>
    </citation>
    <scope>NUCLEOTIDE SEQUENCE</scope>
    <source>
        <strain evidence="15">Rsan-2018</strain>
        <tissue evidence="15">Larvae</tissue>
    </source>
</reference>
<dbReference type="PANTHER" id="PTHR11538:SF40">
    <property type="entry name" value="PHENYLALANINE--TRNA LIGASE ALPHA SUBUNIT"/>
    <property type="match status" value="1"/>
</dbReference>
<evidence type="ECO:0000256" key="1">
    <source>
        <dbReference type="ARBA" id="ARBA00001946"/>
    </source>
</evidence>
<evidence type="ECO:0000259" key="14">
    <source>
        <dbReference type="PROSITE" id="PS50862"/>
    </source>
</evidence>
<dbReference type="GO" id="GO:0004826">
    <property type="term" value="F:phenylalanine-tRNA ligase activity"/>
    <property type="evidence" value="ECO:0007669"/>
    <property type="project" value="UniProtKB-EC"/>
</dbReference>
<dbReference type="VEuPathDB" id="VectorBase:RSAN_049002"/>
<evidence type="ECO:0000313" key="16">
    <source>
        <dbReference type="Proteomes" id="UP000821837"/>
    </source>
</evidence>
<evidence type="ECO:0000256" key="2">
    <source>
        <dbReference type="ARBA" id="ARBA00004496"/>
    </source>
</evidence>
<keyword evidence="16" id="KW-1185">Reference proteome</keyword>
<dbReference type="Gene3D" id="3.30.930.10">
    <property type="entry name" value="Bira Bifunctional Protein, Domain 2"/>
    <property type="match status" value="1"/>
</dbReference>
<reference evidence="15" key="1">
    <citation type="journal article" date="2020" name="Cell">
        <title>Large-Scale Comparative Analyses of Tick Genomes Elucidate Their Genetic Diversity and Vector Capacities.</title>
        <authorList>
            <consortium name="Tick Genome and Microbiome Consortium (TIGMIC)"/>
            <person name="Jia N."/>
            <person name="Wang J."/>
            <person name="Shi W."/>
            <person name="Du L."/>
            <person name="Sun Y."/>
            <person name="Zhan W."/>
            <person name="Jiang J.F."/>
            <person name="Wang Q."/>
            <person name="Zhang B."/>
            <person name="Ji P."/>
            <person name="Bell-Sakyi L."/>
            <person name="Cui X.M."/>
            <person name="Yuan T.T."/>
            <person name="Jiang B.G."/>
            <person name="Yang W.F."/>
            <person name="Lam T.T."/>
            <person name="Chang Q.C."/>
            <person name="Ding S.J."/>
            <person name="Wang X.J."/>
            <person name="Zhu J.G."/>
            <person name="Ruan X.D."/>
            <person name="Zhao L."/>
            <person name="Wei J.T."/>
            <person name="Ye R.Z."/>
            <person name="Que T.C."/>
            <person name="Du C.H."/>
            <person name="Zhou Y.H."/>
            <person name="Cheng J.X."/>
            <person name="Dai P.F."/>
            <person name="Guo W.B."/>
            <person name="Han X.H."/>
            <person name="Huang E.J."/>
            <person name="Li L.F."/>
            <person name="Wei W."/>
            <person name="Gao Y.C."/>
            <person name="Liu J.Z."/>
            <person name="Shao H.Z."/>
            <person name="Wang X."/>
            <person name="Wang C.C."/>
            <person name="Yang T.C."/>
            <person name="Huo Q.B."/>
            <person name="Li W."/>
            <person name="Chen H.Y."/>
            <person name="Chen S.E."/>
            <person name="Zhou L.G."/>
            <person name="Ni X.B."/>
            <person name="Tian J.H."/>
            <person name="Sheng Y."/>
            <person name="Liu T."/>
            <person name="Pan Y.S."/>
            <person name="Xia L.Y."/>
            <person name="Li J."/>
            <person name="Zhao F."/>
            <person name="Cao W.C."/>
        </authorList>
    </citation>
    <scope>NUCLEOTIDE SEQUENCE</scope>
    <source>
        <strain evidence="15">Rsan-2018</strain>
    </source>
</reference>
<dbReference type="GO" id="GO:0009328">
    <property type="term" value="C:phenylalanine-tRNA ligase complex"/>
    <property type="evidence" value="ECO:0007669"/>
    <property type="project" value="TreeGrafter"/>
</dbReference>
<dbReference type="AlphaFoldDB" id="A0A9D4PD98"/>
<protein>
    <recommendedName>
        <fullName evidence="4">phenylalanine--tRNA ligase</fullName>
        <ecNumber evidence="4">6.1.1.20</ecNumber>
    </recommendedName>
    <alternativeName>
        <fullName evidence="13">Phenylalanyl-tRNA synthetase alpha subunit</fullName>
    </alternativeName>
</protein>
<keyword evidence="11" id="KW-0648">Protein biosynthesis</keyword>
<dbReference type="InterPro" id="IPR006195">
    <property type="entry name" value="aa-tRNA-synth_II"/>
</dbReference>
<evidence type="ECO:0000256" key="4">
    <source>
        <dbReference type="ARBA" id="ARBA00012814"/>
    </source>
</evidence>
<evidence type="ECO:0000256" key="9">
    <source>
        <dbReference type="ARBA" id="ARBA00022840"/>
    </source>
</evidence>
<keyword evidence="5" id="KW-0963">Cytoplasm</keyword>
<keyword evidence="7" id="KW-0479">Metal-binding</keyword>
<evidence type="ECO:0000256" key="6">
    <source>
        <dbReference type="ARBA" id="ARBA00022598"/>
    </source>
</evidence>
<dbReference type="InterPro" id="IPR002319">
    <property type="entry name" value="Phenylalanyl-tRNA_Synthase"/>
</dbReference>
<organism evidence="15 16">
    <name type="scientific">Rhipicephalus sanguineus</name>
    <name type="common">Brown dog tick</name>
    <name type="synonym">Ixodes sanguineus</name>
    <dbReference type="NCBI Taxonomy" id="34632"/>
    <lineage>
        <taxon>Eukaryota</taxon>
        <taxon>Metazoa</taxon>
        <taxon>Ecdysozoa</taxon>
        <taxon>Arthropoda</taxon>
        <taxon>Chelicerata</taxon>
        <taxon>Arachnida</taxon>
        <taxon>Acari</taxon>
        <taxon>Parasitiformes</taxon>
        <taxon>Ixodida</taxon>
        <taxon>Ixodoidea</taxon>
        <taxon>Ixodidae</taxon>
        <taxon>Rhipicephalinae</taxon>
        <taxon>Rhipicephalus</taxon>
        <taxon>Rhipicephalus</taxon>
    </lineage>
</organism>
<dbReference type="GO" id="GO:0005524">
    <property type="term" value="F:ATP binding"/>
    <property type="evidence" value="ECO:0007669"/>
    <property type="project" value="UniProtKB-KW"/>
</dbReference>
<evidence type="ECO:0000256" key="10">
    <source>
        <dbReference type="ARBA" id="ARBA00022842"/>
    </source>
</evidence>
<sequence>MQHKCVPAYNPMVPGRVCHSCCCARRLFQDARALAPGIGATVLDPRGIWLGSRFALWVLQVEQQSGEHWELTAEGSEVCQQGSPEGRLVRRLGPEGIARASLSRGDQLGLSKALALGWVLLDKEHGMVRLSCPEPPPDLVQTNLCQVRSGQAHLLDDAQRQELKRRKLLRQVVVKSYLLQRGEHFATQLSKPETDLTAEMLASGQWRQRPFKAYNFAALGQPTEGGHLHPLLQVRSEVRQVFLEMGFTEMSTARYVENAFWNFDALFQPQQHPARDAHDTFFLKEPSECHRLPEPSYVEAVKRVHSVGGHGSQGYKSPWLESEACKNLLRTHTTAVSARMLYALAQRLPFVPCKLFSIDRVFRNETLDATHLAEFCQVEGLVADRGLTLGHLQALIGGFFAQLGMERVRFKPAYNPYTEPSMEIFAFHPGLDRWVEVGNSGLFRPEMLQPMGLPPDVRCIAWGLSLERPTMIKCGLNNIRDLVGPRVDLEMVYSSPLCRFVH</sequence>
<comment type="similarity">
    <text evidence="3">Belongs to the class-II aminoacyl-tRNA synthetase family. Phe-tRNA synthetase alpha subunit type 2 subfamily.</text>
</comment>
<dbReference type="Gene3D" id="1.10.10.2320">
    <property type="match status" value="1"/>
</dbReference>
<dbReference type="Gene3D" id="3.30.1370.240">
    <property type="match status" value="1"/>
</dbReference>
<evidence type="ECO:0000256" key="3">
    <source>
        <dbReference type="ARBA" id="ARBA00006703"/>
    </source>
</evidence>
<dbReference type="NCBIfam" id="NF003210">
    <property type="entry name" value="PRK04172.1"/>
    <property type="match status" value="1"/>
</dbReference>
<evidence type="ECO:0000256" key="11">
    <source>
        <dbReference type="ARBA" id="ARBA00022917"/>
    </source>
</evidence>
<evidence type="ECO:0000256" key="13">
    <source>
        <dbReference type="ARBA" id="ARBA00030612"/>
    </source>
</evidence>
<dbReference type="InterPro" id="IPR040586">
    <property type="entry name" value="PheRS_DBD2"/>
</dbReference>
<evidence type="ECO:0000256" key="5">
    <source>
        <dbReference type="ARBA" id="ARBA00022490"/>
    </source>
</evidence>
<comment type="caution">
    <text evidence="15">The sequence shown here is derived from an EMBL/GenBank/DDBJ whole genome shotgun (WGS) entry which is preliminary data.</text>
</comment>
<dbReference type="InterPro" id="IPR004529">
    <property type="entry name" value="Phe-tRNA-synth_IIc_asu"/>
</dbReference>
<evidence type="ECO:0000256" key="7">
    <source>
        <dbReference type="ARBA" id="ARBA00022723"/>
    </source>
</evidence>
<evidence type="ECO:0000313" key="15">
    <source>
        <dbReference type="EMBL" id="KAH7935470.1"/>
    </source>
</evidence>
<keyword evidence="8" id="KW-0547">Nucleotide-binding</keyword>
<proteinExistence type="inferred from homology"/>
<dbReference type="GO" id="GO:0000049">
    <property type="term" value="F:tRNA binding"/>
    <property type="evidence" value="ECO:0007669"/>
    <property type="project" value="InterPro"/>
</dbReference>
<dbReference type="Proteomes" id="UP000821837">
    <property type="component" value="Unassembled WGS sequence"/>
</dbReference>
<comment type="cofactor">
    <cofactor evidence="1">
        <name>Mg(2+)</name>
        <dbReference type="ChEBI" id="CHEBI:18420"/>
    </cofactor>
</comment>
<feature type="domain" description="Aminoacyl-transfer RNA synthetases class-II family profile" evidence="14">
    <location>
        <begin position="234"/>
        <end position="485"/>
    </location>
</feature>
<keyword evidence="9" id="KW-0067">ATP-binding</keyword>
<dbReference type="GO" id="GO:0005829">
    <property type="term" value="C:cytosol"/>
    <property type="evidence" value="ECO:0007669"/>
    <property type="project" value="TreeGrafter"/>
</dbReference>
<keyword evidence="12" id="KW-0030">Aminoacyl-tRNA synthetase</keyword>
<evidence type="ECO:0000256" key="8">
    <source>
        <dbReference type="ARBA" id="ARBA00022741"/>
    </source>
</evidence>
<comment type="subcellular location">
    <subcellularLocation>
        <location evidence="2">Cytoplasm</location>
    </subcellularLocation>
</comment>
<keyword evidence="10" id="KW-0460">Magnesium</keyword>
<dbReference type="GO" id="GO:0046872">
    <property type="term" value="F:metal ion binding"/>
    <property type="evidence" value="ECO:0007669"/>
    <property type="project" value="UniProtKB-KW"/>
</dbReference>
<dbReference type="SUPFAM" id="SSF55681">
    <property type="entry name" value="Class II aaRS and biotin synthetases"/>
    <property type="match status" value="1"/>
</dbReference>
<dbReference type="EC" id="6.1.1.20" evidence="4"/>
<name>A0A9D4PD98_RHISA</name>
<dbReference type="PANTHER" id="PTHR11538">
    <property type="entry name" value="PHENYLALANYL-TRNA SYNTHETASE"/>
    <property type="match status" value="1"/>
</dbReference>
<evidence type="ECO:0000256" key="12">
    <source>
        <dbReference type="ARBA" id="ARBA00023146"/>
    </source>
</evidence>
<dbReference type="Pfam" id="PF18554">
    <property type="entry name" value="PheRS_DBD2"/>
    <property type="match status" value="1"/>
</dbReference>
<dbReference type="FunFam" id="3.30.930.10:FF:000178">
    <property type="entry name" value="Phenylalanyl-tRNA synthetase subunit alpha"/>
    <property type="match status" value="1"/>
</dbReference>
<dbReference type="Gene3D" id="1.10.10.2330">
    <property type="match status" value="1"/>
</dbReference>
<dbReference type="InterPro" id="IPR045864">
    <property type="entry name" value="aa-tRNA-synth_II/BPL/LPL"/>
</dbReference>
<dbReference type="NCBIfam" id="TIGR00468">
    <property type="entry name" value="pheS"/>
    <property type="match status" value="1"/>
</dbReference>
<dbReference type="GO" id="GO:0006432">
    <property type="term" value="P:phenylalanyl-tRNA aminoacylation"/>
    <property type="evidence" value="ECO:0007669"/>
    <property type="project" value="InterPro"/>
</dbReference>